<dbReference type="EMBL" id="JAAKFY010000013">
    <property type="protein sequence ID" value="KAF3848315.1"/>
    <property type="molecule type" value="Genomic_DNA"/>
</dbReference>
<comment type="caution">
    <text evidence="2">The sequence shown here is derived from an EMBL/GenBank/DDBJ whole genome shotgun (WGS) entry which is preliminary data.</text>
</comment>
<feature type="region of interest" description="Disordered" evidence="1">
    <location>
        <begin position="46"/>
        <end position="75"/>
    </location>
</feature>
<accession>A0A7J5YFW6</accession>
<proteinExistence type="predicted"/>
<evidence type="ECO:0000313" key="2">
    <source>
        <dbReference type="EMBL" id="KAF3848315.1"/>
    </source>
</evidence>
<reference evidence="2 3" key="1">
    <citation type="submission" date="2020-03" db="EMBL/GenBank/DDBJ databases">
        <title>Dissostichus mawsoni Genome sequencing and assembly.</title>
        <authorList>
            <person name="Park H."/>
        </authorList>
    </citation>
    <scope>NUCLEOTIDE SEQUENCE [LARGE SCALE GENOMIC DNA]</scope>
    <source>
        <strain evidence="2">DM0001</strain>
        <tissue evidence="2">Muscle</tissue>
    </source>
</reference>
<evidence type="ECO:0000256" key="1">
    <source>
        <dbReference type="SAM" id="MobiDB-lite"/>
    </source>
</evidence>
<gene>
    <name evidence="2" type="ORF">F7725_021343</name>
</gene>
<keyword evidence="3" id="KW-1185">Reference proteome</keyword>
<feature type="compositionally biased region" description="Basic and acidic residues" evidence="1">
    <location>
        <begin position="126"/>
        <end position="143"/>
    </location>
</feature>
<dbReference type="Proteomes" id="UP000518266">
    <property type="component" value="Unassembled WGS sequence"/>
</dbReference>
<sequence>MSYSAGGWRRCSSSAAPGEVVLHQPALSHRRPAFEGDDRHDVVQHAAAAHAEDHGDHRAQHQRHGAVEPIRDQRGGEEVVGGSADVVLHQGAAVLPLSDGSLIEEPEAEPGVAESRVTHVQSHLVQSERRERREGSITREREE</sequence>
<feature type="compositionally biased region" description="Basic and acidic residues" evidence="1">
    <location>
        <begin position="50"/>
        <end position="75"/>
    </location>
</feature>
<organism evidence="2 3">
    <name type="scientific">Dissostichus mawsoni</name>
    <name type="common">Antarctic cod</name>
    <dbReference type="NCBI Taxonomy" id="36200"/>
    <lineage>
        <taxon>Eukaryota</taxon>
        <taxon>Metazoa</taxon>
        <taxon>Chordata</taxon>
        <taxon>Craniata</taxon>
        <taxon>Vertebrata</taxon>
        <taxon>Euteleostomi</taxon>
        <taxon>Actinopterygii</taxon>
        <taxon>Neopterygii</taxon>
        <taxon>Teleostei</taxon>
        <taxon>Neoteleostei</taxon>
        <taxon>Acanthomorphata</taxon>
        <taxon>Eupercaria</taxon>
        <taxon>Perciformes</taxon>
        <taxon>Notothenioidei</taxon>
        <taxon>Nototheniidae</taxon>
        <taxon>Dissostichus</taxon>
    </lineage>
</organism>
<protein>
    <submittedName>
        <fullName evidence="2">Uncharacterized protein</fullName>
    </submittedName>
</protein>
<feature type="region of interest" description="Disordered" evidence="1">
    <location>
        <begin position="99"/>
        <end position="143"/>
    </location>
</feature>
<name>A0A7J5YFW6_DISMA</name>
<evidence type="ECO:0000313" key="3">
    <source>
        <dbReference type="Proteomes" id="UP000518266"/>
    </source>
</evidence>
<dbReference type="AlphaFoldDB" id="A0A7J5YFW6"/>